<dbReference type="EMBL" id="FQ311868">
    <property type="protein sequence ID" value="CBS85632.1"/>
    <property type="molecule type" value="Genomic_DNA"/>
</dbReference>
<evidence type="ECO:0000313" key="1">
    <source>
        <dbReference type="EMBL" id="CBS85632.1"/>
    </source>
</evidence>
<evidence type="ECO:0000313" key="2">
    <source>
        <dbReference type="Proteomes" id="UP000005667"/>
    </source>
</evidence>
<sequence length="85" mass="9713">MLNSFATVTAEPAEGRPKSPLQTVALALPSYWYCGRSQYQLKPGNHEHHRIPSRSRHAELYESRQCDPDCVRTHAHQLGTAWLRT</sequence>
<protein>
    <submittedName>
        <fullName evidence="1">Uncharacterized protein</fullName>
    </submittedName>
</protein>
<dbReference type="KEGG" id="ali:AZOLI_0223"/>
<dbReference type="HOGENOM" id="CLU_2505639_0_0_5"/>
<organism evidence="1 2">
    <name type="scientific">Azospirillum lipoferum (strain 4B)</name>
    <dbReference type="NCBI Taxonomy" id="862719"/>
    <lineage>
        <taxon>Bacteria</taxon>
        <taxon>Pseudomonadati</taxon>
        <taxon>Pseudomonadota</taxon>
        <taxon>Alphaproteobacteria</taxon>
        <taxon>Rhodospirillales</taxon>
        <taxon>Azospirillaceae</taxon>
        <taxon>Azospirillum</taxon>
    </lineage>
</organism>
<dbReference type="Proteomes" id="UP000005667">
    <property type="component" value="Chromosome"/>
</dbReference>
<name>G7Z857_AZOL4</name>
<dbReference type="AlphaFoldDB" id="G7Z857"/>
<accession>G7Z857</accession>
<keyword evidence="2" id="KW-1185">Reference proteome</keyword>
<reference evidence="2" key="1">
    <citation type="journal article" date="2011" name="PLoS Genet.">
        <title>Azospirillum genomes reveal transition of bacteria from aquatic to terrestrial environments.</title>
        <authorList>
            <person name="Wisniewski-Dye F."/>
            <person name="Borziak K."/>
            <person name="Khalsa-Moyers G."/>
            <person name="Alexandre G."/>
            <person name="Sukharnikov L.O."/>
            <person name="Wuichet K."/>
            <person name="Hurst G.B."/>
            <person name="McDonald W.H."/>
            <person name="Robertson J.S."/>
            <person name="Barbe V."/>
            <person name="Calteau A."/>
            <person name="Rouy Z."/>
            <person name="Mangenot S."/>
            <person name="Prigent-Combaret C."/>
            <person name="Normand P."/>
            <person name="Boyer M."/>
            <person name="Siguier P."/>
            <person name="Dessaux Y."/>
            <person name="Elmerich C."/>
            <person name="Condemine G."/>
            <person name="Krishnen G."/>
            <person name="Kennedy I."/>
            <person name="Paterson A.H."/>
            <person name="Gonzalez V."/>
            <person name="Mavingui P."/>
            <person name="Zhulin I.B."/>
        </authorList>
    </citation>
    <scope>NUCLEOTIDE SEQUENCE [LARGE SCALE GENOMIC DNA]</scope>
    <source>
        <strain evidence="2">4B</strain>
    </source>
</reference>
<proteinExistence type="predicted"/>
<gene>
    <name evidence="1" type="ordered locus">AZOLI_0223</name>
</gene>